<organism evidence="11 13">
    <name type="scientific">Bifidobacterium longum</name>
    <dbReference type="NCBI Taxonomy" id="216816"/>
    <lineage>
        <taxon>Bacteria</taxon>
        <taxon>Bacillati</taxon>
        <taxon>Actinomycetota</taxon>
        <taxon>Actinomycetes</taxon>
        <taxon>Bifidobacteriales</taxon>
        <taxon>Bifidobacteriaceae</taxon>
        <taxon>Bifidobacterium</taxon>
    </lineage>
</organism>
<keyword evidence="3 6" id="KW-0694">RNA-binding</keyword>
<reference evidence="10 12" key="1">
    <citation type="submission" date="2014-06" db="EMBL/GenBank/DDBJ databases">
        <authorList>
            <person name="Zhao X."/>
        </authorList>
    </citation>
    <scope>NUCLEOTIDE SEQUENCE [LARGE SCALE GENOMIC DNA]</scope>
    <source>
        <strain evidence="10 12">BXY01</strain>
    </source>
</reference>
<protein>
    <recommendedName>
        <fullName evidence="6">Large ribosomal subunit protein uL6</fullName>
    </recommendedName>
</protein>
<feature type="domain" description="Large ribosomal subunit protein uL6 alpha-beta" evidence="9">
    <location>
        <begin position="91"/>
        <end position="165"/>
    </location>
</feature>
<dbReference type="PIRSF" id="PIRSF002162">
    <property type="entry name" value="Ribosomal_L6"/>
    <property type="match status" value="1"/>
</dbReference>
<proteinExistence type="inferred from homology"/>
<dbReference type="GO" id="GO:0019843">
    <property type="term" value="F:rRNA binding"/>
    <property type="evidence" value="ECO:0007669"/>
    <property type="project" value="UniProtKB-UniRule"/>
</dbReference>
<dbReference type="FunFam" id="3.90.930.12:FF:000001">
    <property type="entry name" value="50S ribosomal protein L6"/>
    <property type="match status" value="1"/>
</dbReference>
<dbReference type="PRINTS" id="PR00059">
    <property type="entry name" value="RIBOSOMALL6"/>
</dbReference>
<evidence type="ECO:0000256" key="6">
    <source>
        <dbReference type="HAMAP-Rule" id="MF_01365"/>
    </source>
</evidence>
<dbReference type="InterPro" id="IPR000702">
    <property type="entry name" value="Ribosomal_uL6-like"/>
</dbReference>
<keyword evidence="5 6" id="KW-0687">Ribonucleoprotein</keyword>
<dbReference type="AlphaFoldDB" id="A0A075NIQ1"/>
<comment type="similarity">
    <text evidence="1 6 7">Belongs to the universal ribosomal protein uL6 family.</text>
</comment>
<reference evidence="10 12" key="2">
    <citation type="submission" date="2014-07" db="EMBL/GenBank/DDBJ databases">
        <title>Bifidobacterium longum genome.</title>
        <authorList>
            <person name="Yuan J."/>
            <person name="Wei X."/>
            <person name="Li H."/>
            <person name="Liu W."/>
            <person name="Wang X."/>
        </authorList>
    </citation>
    <scope>NUCLEOTIDE SEQUENCE [LARGE SCALE GENOMIC DNA]</scope>
    <source>
        <strain evidence="10 12">BXY01</strain>
    </source>
</reference>
<accession>A0A075NIQ1</accession>
<dbReference type="PANTHER" id="PTHR11655:SF14">
    <property type="entry name" value="LARGE RIBOSOMAL SUBUNIT PROTEIN UL6M"/>
    <property type="match status" value="1"/>
</dbReference>
<evidence type="ECO:0000256" key="2">
    <source>
        <dbReference type="ARBA" id="ARBA00022730"/>
    </source>
</evidence>
<dbReference type="NCBIfam" id="TIGR03654">
    <property type="entry name" value="L6_bact"/>
    <property type="match status" value="1"/>
</dbReference>
<evidence type="ECO:0000256" key="8">
    <source>
        <dbReference type="RuleBase" id="RU003870"/>
    </source>
</evidence>
<evidence type="ECO:0000256" key="3">
    <source>
        <dbReference type="ARBA" id="ARBA00022884"/>
    </source>
</evidence>
<dbReference type="Proteomes" id="UP000245582">
    <property type="component" value="Unassembled WGS sequence"/>
</dbReference>
<dbReference type="InterPro" id="IPR019906">
    <property type="entry name" value="Ribosomal_uL6_bac-type"/>
</dbReference>
<evidence type="ECO:0000256" key="7">
    <source>
        <dbReference type="RuleBase" id="RU003869"/>
    </source>
</evidence>
<dbReference type="EMBL" id="PHUM01000006">
    <property type="protein sequence ID" value="PWH08739.1"/>
    <property type="molecule type" value="Genomic_DNA"/>
</dbReference>
<dbReference type="Proteomes" id="UP000028505">
    <property type="component" value="Chromosome"/>
</dbReference>
<dbReference type="PROSITE" id="PS00525">
    <property type="entry name" value="RIBOSOMAL_L6_1"/>
    <property type="match status" value="1"/>
</dbReference>
<dbReference type="EMBL" id="CP008885">
    <property type="protein sequence ID" value="AIF91229.1"/>
    <property type="molecule type" value="Genomic_DNA"/>
</dbReference>
<dbReference type="Gene3D" id="3.90.930.12">
    <property type="entry name" value="Ribosomal protein L6, alpha-beta domain"/>
    <property type="match status" value="2"/>
</dbReference>
<sequence length="179" mass="18845">MASHIGKLPIAIPAGVEVKIEGQNFSAKGAKGSDSYVVPEGITAAVEGNEIVLTAADDLRPTRAKHGLARSIMAGMVKGVHDGYSKTLEIVGTGYRAVAKGKGIEFFLGYSHTITVNPPEGITLKVTDANHVVVEGTDKQVVGQVAANIRKLRAPEPYKGKGIKYADERILRKAGKAGK</sequence>
<evidence type="ECO:0000256" key="4">
    <source>
        <dbReference type="ARBA" id="ARBA00022980"/>
    </source>
</evidence>
<keyword evidence="2 6" id="KW-0699">rRNA-binding</keyword>
<dbReference type="KEGG" id="blx:GS08_09020"/>
<dbReference type="GO" id="GO:0002181">
    <property type="term" value="P:cytoplasmic translation"/>
    <property type="evidence" value="ECO:0007669"/>
    <property type="project" value="TreeGrafter"/>
</dbReference>
<dbReference type="SUPFAM" id="SSF56053">
    <property type="entry name" value="Ribosomal protein L6"/>
    <property type="match status" value="2"/>
</dbReference>
<dbReference type="GO" id="GO:0003735">
    <property type="term" value="F:structural constituent of ribosome"/>
    <property type="evidence" value="ECO:0007669"/>
    <property type="project" value="UniProtKB-UniRule"/>
</dbReference>
<evidence type="ECO:0000313" key="13">
    <source>
        <dbReference type="Proteomes" id="UP000245582"/>
    </source>
</evidence>
<evidence type="ECO:0000256" key="1">
    <source>
        <dbReference type="ARBA" id="ARBA00009356"/>
    </source>
</evidence>
<dbReference type="InterPro" id="IPR036789">
    <property type="entry name" value="Ribosomal_uL6-like_a/b-dom_sf"/>
</dbReference>
<keyword evidence="4 6" id="KW-0689">Ribosomal protein</keyword>
<gene>
    <name evidence="6" type="primary">rplF</name>
    <name evidence="11" type="ORF">CWE05_06175</name>
    <name evidence="10" type="ORF">GS08_09020</name>
</gene>
<comment type="subunit">
    <text evidence="6">Part of the 50S ribosomal subunit.</text>
</comment>
<dbReference type="InterPro" id="IPR002358">
    <property type="entry name" value="Ribosomal_uL6_CS"/>
</dbReference>
<name>A0A075NIQ1_BIFLN</name>
<evidence type="ECO:0000256" key="5">
    <source>
        <dbReference type="ARBA" id="ARBA00023274"/>
    </source>
</evidence>
<dbReference type="InterPro" id="IPR020040">
    <property type="entry name" value="Ribosomal_uL6_a/b-dom"/>
</dbReference>
<feature type="domain" description="Large ribosomal subunit protein uL6 alpha-beta" evidence="9">
    <location>
        <begin position="12"/>
        <end position="83"/>
    </location>
</feature>
<evidence type="ECO:0000313" key="12">
    <source>
        <dbReference type="Proteomes" id="UP000028505"/>
    </source>
</evidence>
<evidence type="ECO:0000313" key="11">
    <source>
        <dbReference type="EMBL" id="PWH08739.1"/>
    </source>
</evidence>
<dbReference type="PANTHER" id="PTHR11655">
    <property type="entry name" value="60S/50S RIBOSOMAL PROTEIN L6/L9"/>
    <property type="match status" value="1"/>
</dbReference>
<evidence type="ECO:0000313" key="10">
    <source>
        <dbReference type="EMBL" id="AIF91229.1"/>
    </source>
</evidence>
<dbReference type="GO" id="GO:0022625">
    <property type="term" value="C:cytosolic large ribosomal subunit"/>
    <property type="evidence" value="ECO:0007669"/>
    <property type="project" value="UniProtKB-UniRule"/>
</dbReference>
<evidence type="ECO:0000259" key="9">
    <source>
        <dbReference type="Pfam" id="PF00347"/>
    </source>
</evidence>
<reference evidence="11 13" key="3">
    <citation type="submission" date="2017-11" db="EMBL/GenBank/DDBJ databases">
        <title>Draft genome sequence of Bifidobacterium longum UMA026, isolated from Holstein dairy cow feces.</title>
        <authorList>
            <person name="Albert K."/>
            <person name="Sela D.A."/>
        </authorList>
    </citation>
    <scope>NUCLEOTIDE SEQUENCE [LARGE SCALE GENOMIC DNA]</scope>
    <source>
        <strain evidence="11 13">UMA026</strain>
    </source>
</reference>
<dbReference type="HAMAP" id="MF_01365_B">
    <property type="entry name" value="Ribosomal_uL6_B"/>
    <property type="match status" value="1"/>
</dbReference>
<comment type="function">
    <text evidence="6 8">This protein binds to the 23S rRNA, and is important in its secondary structure. It is located near the subunit interface in the base of the L7/L12 stalk, and near the tRNA binding site of the peptidyltransferase center.</text>
</comment>
<dbReference type="Pfam" id="PF00347">
    <property type="entry name" value="Ribosomal_L6"/>
    <property type="match status" value="2"/>
</dbReference>
<dbReference type="RefSeq" id="WP_012578469.1">
    <property type="nucleotide sequence ID" value="NZ_AP014658.1"/>
</dbReference>
<dbReference type="SMR" id="A0A075NIQ1"/>
<dbReference type="OMA" id="RERHGLC"/>